<feature type="transmembrane region" description="Helical" evidence="6">
    <location>
        <begin position="259"/>
        <end position="277"/>
    </location>
</feature>
<protein>
    <submittedName>
        <fullName evidence="8">EamA family transporter</fullName>
    </submittedName>
</protein>
<feature type="domain" description="EamA" evidence="7">
    <location>
        <begin position="5"/>
        <end position="125"/>
    </location>
</feature>
<dbReference type="Pfam" id="PF00892">
    <property type="entry name" value="EamA"/>
    <property type="match status" value="2"/>
</dbReference>
<evidence type="ECO:0000256" key="1">
    <source>
        <dbReference type="ARBA" id="ARBA00004141"/>
    </source>
</evidence>
<feature type="transmembrane region" description="Helical" evidence="6">
    <location>
        <begin position="135"/>
        <end position="156"/>
    </location>
</feature>
<gene>
    <name evidence="8" type="ORF">FCN18_09750</name>
</gene>
<dbReference type="PANTHER" id="PTHR32322">
    <property type="entry name" value="INNER MEMBRANE TRANSPORTER"/>
    <property type="match status" value="1"/>
</dbReference>
<comment type="similarity">
    <text evidence="2">Belongs to the EamA transporter family.</text>
</comment>
<evidence type="ECO:0000256" key="3">
    <source>
        <dbReference type="ARBA" id="ARBA00022692"/>
    </source>
</evidence>
<evidence type="ECO:0000313" key="9">
    <source>
        <dbReference type="Proteomes" id="UP000309992"/>
    </source>
</evidence>
<feature type="transmembrane region" description="Helical" evidence="6">
    <location>
        <begin position="26"/>
        <end position="43"/>
    </location>
</feature>
<evidence type="ECO:0000259" key="7">
    <source>
        <dbReference type="Pfam" id="PF00892"/>
    </source>
</evidence>
<evidence type="ECO:0000313" key="8">
    <source>
        <dbReference type="EMBL" id="TKG72005.1"/>
    </source>
</evidence>
<feature type="transmembrane region" description="Helical" evidence="6">
    <location>
        <begin position="200"/>
        <end position="221"/>
    </location>
</feature>
<name>A0ABY2S7Y9_9PSEU</name>
<keyword evidence="4 6" id="KW-1133">Transmembrane helix</keyword>
<dbReference type="PANTHER" id="PTHR32322:SF2">
    <property type="entry name" value="EAMA DOMAIN-CONTAINING PROTEIN"/>
    <property type="match status" value="1"/>
</dbReference>
<dbReference type="Proteomes" id="UP000309992">
    <property type="component" value="Unassembled WGS sequence"/>
</dbReference>
<feature type="domain" description="EamA" evidence="7">
    <location>
        <begin position="137"/>
        <end position="272"/>
    </location>
</feature>
<sequence>MAALWLCWGTSFPAIRVLVATLPPLSAMGAVFLVAGLALAVTRPHALRGLRRREVATAAGVGVGLLGSQGLVAVAERHVFAGVAALLAAAIPLWVAGFRATLGDRPDRKGLLGLFCGLGGIVVVLGPGSGAPFGWSSWALLVVAATVSWAAATLWASRSASLPGPLPATVVQLLAGGLVLLTTGALTGELAGLTPGAVEPASLGALGYLVLVDSLAGFALYNRLLRTAPVALVSTYAYMVPVVAYAVGVLMLGEPFEPVTLLGAALILAGVAAETARPKPHPRRASR</sequence>
<feature type="transmembrane region" description="Helical" evidence="6">
    <location>
        <begin position="233"/>
        <end position="253"/>
    </location>
</feature>
<evidence type="ECO:0000256" key="5">
    <source>
        <dbReference type="ARBA" id="ARBA00023136"/>
    </source>
</evidence>
<accession>A0ABY2S7Y9</accession>
<dbReference type="InterPro" id="IPR037185">
    <property type="entry name" value="EmrE-like"/>
</dbReference>
<feature type="transmembrane region" description="Helical" evidence="6">
    <location>
        <begin position="168"/>
        <end position="188"/>
    </location>
</feature>
<feature type="transmembrane region" description="Helical" evidence="6">
    <location>
        <begin position="79"/>
        <end position="98"/>
    </location>
</feature>
<dbReference type="SUPFAM" id="SSF103481">
    <property type="entry name" value="Multidrug resistance efflux transporter EmrE"/>
    <property type="match status" value="2"/>
</dbReference>
<keyword evidence="3 6" id="KW-0812">Transmembrane</keyword>
<keyword evidence="5 6" id="KW-0472">Membrane</keyword>
<evidence type="ECO:0000256" key="4">
    <source>
        <dbReference type="ARBA" id="ARBA00022989"/>
    </source>
</evidence>
<reference evidence="8 9" key="1">
    <citation type="journal article" date="2015" name="Antonie Van Leeuwenhoek">
        <title>Prauserella endophytica sp. nov., an endophytic actinobacterium isolated from Tamarix taklamakanensis.</title>
        <authorList>
            <person name="Liu J.M."/>
            <person name="Habden X."/>
            <person name="Guo L."/>
            <person name="Tuo L."/>
            <person name="Jiang Z.K."/>
            <person name="Liu S.W."/>
            <person name="Liu X.F."/>
            <person name="Chen L."/>
            <person name="Li R.F."/>
            <person name="Zhang Y.Q."/>
            <person name="Sun C.H."/>
        </authorList>
    </citation>
    <scope>NUCLEOTIDE SEQUENCE [LARGE SCALE GENOMIC DNA]</scope>
    <source>
        <strain evidence="8 9">CGMCC 4.7182</strain>
    </source>
</reference>
<feature type="transmembrane region" description="Helical" evidence="6">
    <location>
        <begin position="110"/>
        <end position="129"/>
    </location>
</feature>
<proteinExistence type="inferred from homology"/>
<dbReference type="EMBL" id="SWMS01000004">
    <property type="protein sequence ID" value="TKG72005.1"/>
    <property type="molecule type" value="Genomic_DNA"/>
</dbReference>
<evidence type="ECO:0000256" key="2">
    <source>
        <dbReference type="ARBA" id="ARBA00007362"/>
    </source>
</evidence>
<dbReference type="InterPro" id="IPR050638">
    <property type="entry name" value="AA-Vitamin_Transporters"/>
</dbReference>
<comment type="subcellular location">
    <subcellularLocation>
        <location evidence="1">Membrane</location>
        <topology evidence="1">Multi-pass membrane protein</topology>
    </subcellularLocation>
</comment>
<evidence type="ECO:0000256" key="6">
    <source>
        <dbReference type="SAM" id="Phobius"/>
    </source>
</evidence>
<dbReference type="InterPro" id="IPR000620">
    <property type="entry name" value="EamA_dom"/>
</dbReference>
<organism evidence="8 9">
    <name type="scientific">Prauserella endophytica</name>
    <dbReference type="NCBI Taxonomy" id="1592324"/>
    <lineage>
        <taxon>Bacteria</taxon>
        <taxon>Bacillati</taxon>
        <taxon>Actinomycetota</taxon>
        <taxon>Actinomycetes</taxon>
        <taxon>Pseudonocardiales</taxon>
        <taxon>Pseudonocardiaceae</taxon>
        <taxon>Prauserella</taxon>
        <taxon>Prauserella coralliicola group</taxon>
    </lineage>
</organism>
<keyword evidence="9" id="KW-1185">Reference proteome</keyword>
<comment type="caution">
    <text evidence="8">The sequence shown here is derived from an EMBL/GenBank/DDBJ whole genome shotgun (WGS) entry which is preliminary data.</text>
</comment>
<feature type="transmembrane region" description="Helical" evidence="6">
    <location>
        <begin position="55"/>
        <end position="73"/>
    </location>
</feature>